<dbReference type="Gene3D" id="3.20.20.80">
    <property type="entry name" value="Glycosidases"/>
    <property type="match status" value="1"/>
</dbReference>
<dbReference type="CDD" id="cd11338">
    <property type="entry name" value="AmyAc_CMD"/>
    <property type="match status" value="1"/>
</dbReference>
<dbReference type="GO" id="GO:0016798">
    <property type="term" value="F:hydrolase activity, acting on glycosyl bonds"/>
    <property type="evidence" value="ECO:0007669"/>
    <property type="project" value="UniProtKB-KW"/>
</dbReference>
<reference evidence="3 4" key="1">
    <citation type="submission" date="2016-10" db="EMBL/GenBank/DDBJ databases">
        <title>The whole genome sequencing and assembly of L. cotyniformis subsp. torquens DSM 20004 strain.</title>
        <authorList>
            <person name="Park M.-K."/>
            <person name="Lee Y.-J."/>
            <person name="Yi H."/>
            <person name="Bahn Y.-S."/>
            <person name="Kim J.F."/>
            <person name="Lee D.-W."/>
        </authorList>
    </citation>
    <scope>NUCLEOTIDE SEQUENCE [LARGE SCALE GENOMIC DNA]</scope>
    <source>
        <strain evidence="3 4">DSM 20004</strain>
    </source>
</reference>
<keyword evidence="1" id="KW-0378">Hydrolase</keyword>
<evidence type="ECO:0000313" key="4">
    <source>
        <dbReference type="Proteomes" id="UP000223559"/>
    </source>
</evidence>
<sequence>MYYNSFGLDFKSPFGAVVQQTPITFQFKAAPAATGVWLVIYADGQWQTPTKVALAAVAAQTYRGEFTPTQAGLYFYYFQITQAGQTFYYGCQDGGYGGTGVVYQARAAVQMYQLTVLDSVETPPQWYQQAIFYHIFVDRFANGNADGHVNAPKPNSFIYGTKQDRPLYVKDASGEVLRWDFYGGNLKGIMTKLDYLQELGVTALFLSPIFEAVSNHRYDTGDYLKLEPMLGSLADFDALLQEVHRRGMHLILDGVFNHVGANSRYFNLNHTYDGLGASESPHSPYYNWFNFTDFPAKYKSWWGVTDLPTVDKNNTDYQQFIYGPAGVIEQWTQRGVDGWRLDVADELPDFFIHGIRQRLDQYPQKVLIGEVWEDASHKIAYNQRRHYLAGGMLHAVMNYPLRQLILDVLQGKIDAQTWVRRLLTLKENYPRSTFQYNFNNLGTHDTKRILTVLAGDYQHLALATQLLLTLPGVPCLYYGDEAGLTGDVDPDNRRFFPWENEDPQTMQLYRHAIQLRHERPWLATSAFQPFYFNNTCFGYLRYADAHHYSIFLLNVGTTAQRVLATELVAPAMSAQQLTLVQQCCPRELAPGSLQIIDN</sequence>
<dbReference type="PANTHER" id="PTHR10357:SF210">
    <property type="entry name" value="MALTODEXTRIN GLUCOSIDASE"/>
    <property type="match status" value="1"/>
</dbReference>
<proteinExistence type="predicted"/>
<keyword evidence="4" id="KW-1185">Reference proteome</keyword>
<protein>
    <submittedName>
        <fullName evidence="3">Alpha-glycosidase</fullName>
    </submittedName>
</protein>
<dbReference type="AlphaFoldDB" id="A0A2D1KRI8"/>
<dbReference type="InterPro" id="IPR013783">
    <property type="entry name" value="Ig-like_fold"/>
</dbReference>
<keyword evidence="2 3" id="KW-0326">Glycosidase</keyword>
<dbReference type="EMBL" id="CP017697">
    <property type="protein sequence ID" value="ATO44756.1"/>
    <property type="molecule type" value="Genomic_DNA"/>
</dbReference>
<dbReference type="InterPro" id="IPR017853">
    <property type="entry name" value="GH"/>
</dbReference>
<dbReference type="OrthoDB" id="9805159at2"/>
<accession>A0A2D1KRI8</accession>
<evidence type="ECO:0000313" key="3">
    <source>
        <dbReference type="EMBL" id="ATO44756.1"/>
    </source>
</evidence>
<dbReference type="Pfam" id="PF00128">
    <property type="entry name" value="Alpha-amylase"/>
    <property type="match status" value="1"/>
</dbReference>
<evidence type="ECO:0000256" key="2">
    <source>
        <dbReference type="ARBA" id="ARBA00023295"/>
    </source>
</evidence>
<dbReference type="SMART" id="SM00642">
    <property type="entry name" value="Aamy"/>
    <property type="match status" value="1"/>
</dbReference>
<dbReference type="Gene3D" id="2.60.40.10">
    <property type="entry name" value="Immunoglobulins"/>
    <property type="match status" value="1"/>
</dbReference>
<dbReference type="InterPro" id="IPR045857">
    <property type="entry name" value="O16G_dom_2"/>
</dbReference>
<dbReference type="RefSeq" id="WP_010012700.1">
    <property type="nucleotide sequence ID" value="NZ_AEOS01000081.1"/>
</dbReference>
<name>A0A2D1KRI8_9LACO</name>
<dbReference type="Gene3D" id="3.90.400.10">
    <property type="entry name" value="Oligo-1,6-glucosidase, Domain 2"/>
    <property type="match status" value="1"/>
</dbReference>
<dbReference type="Proteomes" id="UP000223559">
    <property type="component" value="Chromosome"/>
</dbReference>
<dbReference type="KEGG" id="lcy:LC20004_12970"/>
<evidence type="ECO:0000256" key="1">
    <source>
        <dbReference type="ARBA" id="ARBA00022801"/>
    </source>
</evidence>
<dbReference type="PANTHER" id="PTHR10357">
    <property type="entry name" value="ALPHA-AMYLASE FAMILY MEMBER"/>
    <property type="match status" value="1"/>
</dbReference>
<dbReference type="GO" id="GO:0005975">
    <property type="term" value="P:carbohydrate metabolic process"/>
    <property type="evidence" value="ECO:0007669"/>
    <property type="project" value="InterPro"/>
</dbReference>
<gene>
    <name evidence="3" type="ORF">LC20004_12970</name>
</gene>
<organism evidence="3 4">
    <name type="scientific">Loigolactobacillus coryniformis subsp. torquens DSM 20004 = KCTC 3535</name>
    <dbReference type="NCBI Taxonomy" id="1423822"/>
    <lineage>
        <taxon>Bacteria</taxon>
        <taxon>Bacillati</taxon>
        <taxon>Bacillota</taxon>
        <taxon>Bacilli</taxon>
        <taxon>Lactobacillales</taxon>
        <taxon>Lactobacillaceae</taxon>
        <taxon>Loigolactobacillus</taxon>
    </lineage>
</organism>
<dbReference type="SUPFAM" id="SSF51445">
    <property type="entry name" value="(Trans)glycosidases"/>
    <property type="match status" value="1"/>
</dbReference>
<dbReference type="InterPro" id="IPR006047">
    <property type="entry name" value="GH13_cat_dom"/>
</dbReference>